<name>A0ABT1NCZ1_9FIRM</name>
<comment type="subunit">
    <text evidence="2">Heterodimer of SbcC and SbcD.</text>
</comment>
<feature type="coiled-coil region" evidence="4">
    <location>
        <begin position="611"/>
        <end position="645"/>
    </location>
</feature>
<evidence type="ECO:0000259" key="5">
    <source>
        <dbReference type="Pfam" id="PF13476"/>
    </source>
</evidence>
<reference evidence="6 7" key="1">
    <citation type="submission" date="2021-10" db="EMBL/GenBank/DDBJ databases">
        <title>Lutispora strain m25 sp. nov., a thermophilic, non-spore-forming bacterium isolated from a lab-scale methanogenic bioreactor digesting anaerobic sludge.</title>
        <authorList>
            <person name="El Houari A."/>
            <person name="Mcdonald J."/>
        </authorList>
    </citation>
    <scope>NUCLEOTIDE SEQUENCE [LARGE SCALE GENOMIC DNA]</scope>
    <source>
        <strain evidence="7">m25</strain>
    </source>
</reference>
<evidence type="ECO:0000313" key="6">
    <source>
        <dbReference type="EMBL" id="MCQ1528909.1"/>
    </source>
</evidence>
<dbReference type="PANTHER" id="PTHR32114:SF2">
    <property type="entry name" value="ABC TRANSPORTER ABCH.3"/>
    <property type="match status" value="1"/>
</dbReference>
<evidence type="ECO:0000313" key="7">
    <source>
        <dbReference type="Proteomes" id="UP001651880"/>
    </source>
</evidence>
<feature type="coiled-coil region" evidence="4">
    <location>
        <begin position="362"/>
        <end position="502"/>
    </location>
</feature>
<feature type="coiled-coil region" evidence="4">
    <location>
        <begin position="545"/>
        <end position="572"/>
    </location>
</feature>
<comment type="caution">
    <text evidence="6">The sequence shown here is derived from an EMBL/GenBank/DDBJ whole genome shotgun (WGS) entry which is preliminary data.</text>
</comment>
<proteinExistence type="inferred from homology"/>
<dbReference type="InterPro" id="IPR038729">
    <property type="entry name" value="Rad50/SbcC_AAA"/>
</dbReference>
<dbReference type="RefSeq" id="WP_255226433.1">
    <property type="nucleotide sequence ID" value="NZ_JAJEKE010000003.1"/>
</dbReference>
<organism evidence="6 7">
    <name type="scientific">Lutispora saccharofermentans</name>
    <dbReference type="NCBI Taxonomy" id="3024236"/>
    <lineage>
        <taxon>Bacteria</taxon>
        <taxon>Bacillati</taxon>
        <taxon>Bacillota</taxon>
        <taxon>Clostridia</taxon>
        <taxon>Lutisporales</taxon>
        <taxon>Lutisporaceae</taxon>
        <taxon>Lutispora</taxon>
    </lineage>
</organism>
<dbReference type="Pfam" id="PF13558">
    <property type="entry name" value="SbcC_Walker_B"/>
    <property type="match status" value="1"/>
</dbReference>
<dbReference type="SUPFAM" id="SSF52540">
    <property type="entry name" value="P-loop containing nucleoside triphosphate hydrolases"/>
    <property type="match status" value="1"/>
</dbReference>
<gene>
    <name evidence="6" type="ORF">LJD61_05025</name>
</gene>
<accession>A0ABT1NCZ1</accession>
<protein>
    <recommendedName>
        <fullName evidence="3">Nuclease SbcCD subunit C</fullName>
    </recommendedName>
</protein>
<keyword evidence="4" id="KW-0175">Coiled coil</keyword>
<evidence type="ECO:0000256" key="2">
    <source>
        <dbReference type="ARBA" id="ARBA00011322"/>
    </source>
</evidence>
<keyword evidence="7" id="KW-1185">Reference proteome</keyword>
<dbReference type="Pfam" id="PF13476">
    <property type="entry name" value="AAA_23"/>
    <property type="match status" value="1"/>
</dbReference>
<sequence length="1036" mass="117917">MKPIKLTMSAFGPYADMEVIDFSLLEGQNIFVITGPTGAGKTTIFDGICYALYGSASGEGRDGESMRSHFAKDDVLTFVELEFQLRGKSYYVKRIPRQQKRKERGEGYTEQKAEAEFKAAGEKVVTGVREVNEKISDLLGISCEQFKQIVMIPQNEFRKLLLAESKEREVILRKIFGSWQFQMIQEKLEDNARELRRSIEALTQKEIAYIKGIDWGKKEELRAKAQKDDVNHYEIMEDLKNLIKEDDEEEKRLEKAAETMSNELEKLQEALVLGIDINNRFEERKIAEDELNILDSSKSFWEEKEKKLHKSRKALLIKSAEEQCKKSGEDLDKAIFEYEESKSGLAAAVENFNKCRDSLKEEEGKESARKELSDKAAELKKDIDKVKEYGRLSLELKALNKELREKESARKRNSDEIEALKEEIKKLNHGIDIANKAALEYIEHAKDIAQKEEILKKLKGLETENQTLQSLRQQYGKKKALYEELNKDYEESKKEYEKLSQLFFQGQAGLLAEGLIPGKPCPVCGSLHHPGPAQPLSGMPSEGALKTAKEAYDDLNEKLRKAADEFADVRAKGEAQRNSVDKIKLELREALGEIENFKLVTEAYEGTLLSLKSKREEADKKRKEKDKLAEKLDLAEKNQRDKENAALSLDGEYRDIYAKLEGTKALLLKVESELSLGIKQEDELLMEIKSCEEECKAMEESYKYAQEAYRKSELEMTKKEENKVFKEKNLEAAGQEYKGAEKRFADALLRVGFSDKQEYDSSKLEEKEMEALEGEIRRYNEKLKSAGDRFHKALKGIEGLKPVNTEELNEIMESKKLSKAGLEEEIKQNFARLMHNKALMNNMKDAGEEIGKQEEIYRVVGHLANMAKGNNRERLSFERYVLAAYFDDIIHAANQRLVKMTDGRFELSRIKEKQKGAAQQGLEIEIYDYYTGQPRHVKVISGGESFKASLSLALGLSDVVQSYAGGISLDTIFIDEGFGSLDEDSLEKSIECLLELQKTGKLVGVISHVGELKERIRARIEVTPGMTGSKSRVVVV</sequence>
<evidence type="ECO:0000256" key="4">
    <source>
        <dbReference type="SAM" id="Coils"/>
    </source>
</evidence>
<comment type="similarity">
    <text evidence="1">Belongs to the SMC family. SbcC subfamily.</text>
</comment>
<feature type="coiled-coil region" evidence="4">
    <location>
        <begin position="681"/>
        <end position="856"/>
    </location>
</feature>
<dbReference type="Gene3D" id="3.40.50.300">
    <property type="entry name" value="P-loop containing nucleotide triphosphate hydrolases"/>
    <property type="match status" value="2"/>
</dbReference>
<dbReference type="PANTHER" id="PTHR32114">
    <property type="entry name" value="ABC TRANSPORTER ABCH.3"/>
    <property type="match status" value="1"/>
</dbReference>
<dbReference type="Proteomes" id="UP001651880">
    <property type="component" value="Unassembled WGS sequence"/>
</dbReference>
<feature type="coiled-coil region" evidence="4">
    <location>
        <begin position="236"/>
        <end position="270"/>
    </location>
</feature>
<feature type="domain" description="Rad50/SbcC-type AAA" evidence="5">
    <location>
        <begin position="5"/>
        <end position="268"/>
    </location>
</feature>
<dbReference type="EMBL" id="JAJEKE010000003">
    <property type="protein sequence ID" value="MCQ1528909.1"/>
    <property type="molecule type" value="Genomic_DNA"/>
</dbReference>
<dbReference type="InterPro" id="IPR027417">
    <property type="entry name" value="P-loop_NTPase"/>
</dbReference>
<evidence type="ECO:0000256" key="1">
    <source>
        <dbReference type="ARBA" id="ARBA00006930"/>
    </source>
</evidence>
<evidence type="ECO:0000256" key="3">
    <source>
        <dbReference type="ARBA" id="ARBA00013368"/>
    </source>
</evidence>